<evidence type="ECO:0000313" key="6">
    <source>
        <dbReference type="EMBL" id="PKS11473.1"/>
    </source>
</evidence>
<evidence type="ECO:0000256" key="4">
    <source>
        <dbReference type="SAM" id="MobiDB-lite"/>
    </source>
</evidence>
<organism evidence="6 7">
    <name type="scientific">Lomentospora prolificans</name>
    <dbReference type="NCBI Taxonomy" id="41688"/>
    <lineage>
        <taxon>Eukaryota</taxon>
        <taxon>Fungi</taxon>
        <taxon>Dikarya</taxon>
        <taxon>Ascomycota</taxon>
        <taxon>Pezizomycotina</taxon>
        <taxon>Sordariomycetes</taxon>
        <taxon>Hypocreomycetidae</taxon>
        <taxon>Microascales</taxon>
        <taxon>Microascaceae</taxon>
        <taxon>Lomentospora</taxon>
    </lineage>
</organism>
<dbReference type="AlphaFoldDB" id="A0A2N3NGB2"/>
<proteinExistence type="predicted"/>
<keyword evidence="7" id="KW-1185">Reference proteome</keyword>
<comment type="subcellular location">
    <subcellularLocation>
        <location evidence="1">Chromosome</location>
        <location evidence="1">Telomere</location>
    </subcellularLocation>
</comment>
<evidence type="ECO:0000313" key="7">
    <source>
        <dbReference type="Proteomes" id="UP000233524"/>
    </source>
</evidence>
<dbReference type="Pfam" id="PF10451">
    <property type="entry name" value="Stn1"/>
    <property type="match status" value="1"/>
</dbReference>
<protein>
    <recommendedName>
        <fullName evidence="5">CST complex subunit Stn1 N-terminal domain-containing protein</fullName>
    </recommendedName>
</protein>
<dbReference type="CDD" id="cd03524">
    <property type="entry name" value="RPA2_OBF_family"/>
    <property type="match status" value="1"/>
</dbReference>
<dbReference type="InterPro" id="IPR018856">
    <property type="entry name" value="Stn1_N"/>
</dbReference>
<name>A0A2N3NGB2_9PEZI</name>
<evidence type="ECO:0000256" key="3">
    <source>
        <dbReference type="ARBA" id="ARBA00022895"/>
    </source>
</evidence>
<feature type="region of interest" description="Disordered" evidence="4">
    <location>
        <begin position="248"/>
        <end position="455"/>
    </location>
</feature>
<accession>A0A2N3NGB2</accession>
<dbReference type="GO" id="GO:0000781">
    <property type="term" value="C:chromosome, telomeric region"/>
    <property type="evidence" value="ECO:0007669"/>
    <property type="project" value="UniProtKB-SubCell"/>
</dbReference>
<dbReference type="InterPro" id="IPR012340">
    <property type="entry name" value="NA-bd_OB-fold"/>
</dbReference>
<dbReference type="Gene3D" id="2.40.50.140">
    <property type="entry name" value="Nucleic acid-binding proteins"/>
    <property type="match status" value="1"/>
</dbReference>
<keyword evidence="2" id="KW-0158">Chromosome</keyword>
<sequence length="455" mass="51206">MANQGQSVPIYPQYCFKKAPTHNVWCFLRSADIASLRSYREFPGLHFYKQLPIKLVRIVGIIVAVDDQPRYRVYTVDDSSGVNIECVLYFKGDPSRPTKSSEPSVSRLPIPPEFTDFGVGCVVDVKGTISPFRHSRGFRIERMKHVPTTSAELLLWEKRHNFRADILDQPWCLSQQDILRCRKEAESADFELAARKRKESRGRHPDEEPESDPYKITKGVSRLASKRARGSESRRVVPAHEIPTTKQANRKTLEVREEQEAAVPVDPYSLTTKRPKDRTVPIRAKGQAEAQTWKETQDPFRIGSRASTPSIRPAPAPATPGQGDRYSGSSRAREQQSRPIKGQNAIVKTAPDNPHATHGDSSQTRTSVMKAREREPATDPFKITKPISSMRPIKAVGNATNPTTNPPKDPFSIKKDAPLRTRTTNSRERGSGSKWSHDVDDDPFRICKKGARPVR</sequence>
<dbReference type="SUPFAM" id="SSF50249">
    <property type="entry name" value="Nucleic acid-binding proteins"/>
    <property type="match status" value="1"/>
</dbReference>
<dbReference type="OrthoDB" id="77828at2759"/>
<evidence type="ECO:0000256" key="2">
    <source>
        <dbReference type="ARBA" id="ARBA00022454"/>
    </source>
</evidence>
<comment type="caution">
    <text evidence="6">The sequence shown here is derived from an EMBL/GenBank/DDBJ whole genome shotgun (WGS) entry which is preliminary data.</text>
</comment>
<feature type="compositionally biased region" description="Basic residues" evidence="4">
    <location>
        <begin position="446"/>
        <end position="455"/>
    </location>
</feature>
<feature type="region of interest" description="Disordered" evidence="4">
    <location>
        <begin position="192"/>
        <end position="215"/>
    </location>
</feature>
<keyword evidence="3" id="KW-0779">Telomere</keyword>
<dbReference type="Proteomes" id="UP000233524">
    <property type="component" value="Unassembled WGS sequence"/>
</dbReference>
<evidence type="ECO:0000259" key="5">
    <source>
        <dbReference type="Pfam" id="PF10451"/>
    </source>
</evidence>
<dbReference type="EMBL" id="NLAX01000008">
    <property type="protein sequence ID" value="PKS11473.1"/>
    <property type="molecule type" value="Genomic_DNA"/>
</dbReference>
<dbReference type="VEuPathDB" id="FungiDB:jhhlp_003237"/>
<evidence type="ECO:0000256" key="1">
    <source>
        <dbReference type="ARBA" id="ARBA00004574"/>
    </source>
</evidence>
<gene>
    <name evidence="6" type="ORF">jhhlp_003237</name>
</gene>
<feature type="compositionally biased region" description="Basic and acidic residues" evidence="4">
    <location>
        <begin position="411"/>
        <end position="445"/>
    </location>
</feature>
<dbReference type="STRING" id="41688.A0A2N3NGB2"/>
<reference evidence="6 7" key="1">
    <citation type="journal article" date="2017" name="G3 (Bethesda)">
        <title>First Draft Genome Sequence of the Pathogenic Fungus Lomentospora prolificans (Formerly Scedosporium prolificans).</title>
        <authorList>
            <person name="Luo R."/>
            <person name="Zimin A."/>
            <person name="Workman R."/>
            <person name="Fan Y."/>
            <person name="Pertea G."/>
            <person name="Grossman N."/>
            <person name="Wear M.P."/>
            <person name="Jia B."/>
            <person name="Miller H."/>
            <person name="Casadevall A."/>
            <person name="Timp W."/>
            <person name="Zhang S.X."/>
            <person name="Salzberg S.L."/>
        </authorList>
    </citation>
    <scope>NUCLEOTIDE SEQUENCE [LARGE SCALE GENOMIC DNA]</scope>
    <source>
        <strain evidence="6 7">JHH-5317</strain>
    </source>
</reference>
<dbReference type="InParanoid" id="A0A2N3NGB2"/>
<feature type="domain" description="CST complex subunit Stn1 N-terminal" evidence="5">
    <location>
        <begin position="45"/>
        <end position="206"/>
    </location>
</feature>